<evidence type="ECO:0000313" key="2">
    <source>
        <dbReference type="EMBL" id="GJS75527.1"/>
    </source>
</evidence>
<reference evidence="2" key="1">
    <citation type="journal article" date="2022" name="Int. J. Mol. Sci.">
        <title>Draft Genome of Tanacetum Coccineum: Genomic Comparison of Closely Related Tanacetum-Family Plants.</title>
        <authorList>
            <person name="Yamashiro T."/>
            <person name="Shiraishi A."/>
            <person name="Nakayama K."/>
            <person name="Satake H."/>
        </authorList>
    </citation>
    <scope>NUCLEOTIDE SEQUENCE</scope>
</reference>
<comment type="caution">
    <text evidence="2">The sequence shown here is derived from an EMBL/GenBank/DDBJ whole genome shotgun (WGS) entry which is preliminary data.</text>
</comment>
<keyword evidence="3" id="KW-1185">Reference proteome</keyword>
<dbReference type="Proteomes" id="UP001151760">
    <property type="component" value="Unassembled WGS sequence"/>
</dbReference>
<name>A0ABQ4YDM6_9ASTR</name>
<evidence type="ECO:0000256" key="1">
    <source>
        <dbReference type="SAM" id="MobiDB-lite"/>
    </source>
</evidence>
<proteinExistence type="predicted"/>
<reference evidence="2" key="2">
    <citation type="submission" date="2022-01" db="EMBL/GenBank/DDBJ databases">
        <authorList>
            <person name="Yamashiro T."/>
            <person name="Shiraishi A."/>
            <person name="Satake H."/>
            <person name="Nakayama K."/>
        </authorList>
    </citation>
    <scope>NUCLEOTIDE SEQUENCE</scope>
</reference>
<feature type="compositionally biased region" description="Basic residues" evidence="1">
    <location>
        <begin position="62"/>
        <end position="75"/>
    </location>
</feature>
<dbReference type="EMBL" id="BQNB010010309">
    <property type="protein sequence ID" value="GJS75527.1"/>
    <property type="molecule type" value="Genomic_DNA"/>
</dbReference>
<protein>
    <submittedName>
        <fullName evidence="2">Uncharacterized protein</fullName>
    </submittedName>
</protein>
<accession>A0ABQ4YDM6</accession>
<feature type="compositionally biased region" description="Basic and acidic residues" evidence="1">
    <location>
        <begin position="41"/>
        <end position="55"/>
    </location>
</feature>
<evidence type="ECO:0000313" key="3">
    <source>
        <dbReference type="Proteomes" id="UP001151760"/>
    </source>
</evidence>
<organism evidence="2 3">
    <name type="scientific">Tanacetum coccineum</name>
    <dbReference type="NCBI Taxonomy" id="301880"/>
    <lineage>
        <taxon>Eukaryota</taxon>
        <taxon>Viridiplantae</taxon>
        <taxon>Streptophyta</taxon>
        <taxon>Embryophyta</taxon>
        <taxon>Tracheophyta</taxon>
        <taxon>Spermatophyta</taxon>
        <taxon>Magnoliopsida</taxon>
        <taxon>eudicotyledons</taxon>
        <taxon>Gunneridae</taxon>
        <taxon>Pentapetalae</taxon>
        <taxon>asterids</taxon>
        <taxon>campanulids</taxon>
        <taxon>Asterales</taxon>
        <taxon>Asteraceae</taxon>
        <taxon>Asteroideae</taxon>
        <taxon>Anthemideae</taxon>
        <taxon>Anthemidinae</taxon>
        <taxon>Tanacetum</taxon>
    </lineage>
</organism>
<gene>
    <name evidence="2" type="ORF">Tco_0725408</name>
</gene>
<sequence length="261" mass="28646">MSEYLRLPFLFEMTIEAGEALTEQDVIPQYTTTPLSADEQVPEKTDSQQRVEASDPKIVATRIRKANAAAKRKAEKNRESGGAGGSEGSSKRRKPSSGPGEGDKEKGDNVISPTQTQGDNLVEIPAHDSANTIPRLYEEHHDEHSGVLGNRDGNFDDDVDEVLVPEGSGPLSEVNLIPPGVREEMNLLDNNVVLDRAWFSLARGAMAQAHTLSQFESLYDTHHALQESLETTRGPGKPACSERHLPAVYAKGFYWRKELGK</sequence>
<feature type="region of interest" description="Disordered" evidence="1">
    <location>
        <begin position="28"/>
        <end position="124"/>
    </location>
</feature>